<dbReference type="VEuPathDB" id="VectorBase:FBgn0250834"/>
<reference evidence="2" key="1">
    <citation type="journal article" date="2003" name="Genome Biol.">
        <title>An integrated gene annotation and transcriptional profiling approach towards the full gene content of the Drosophila genome.</title>
        <authorList>
            <person name="Hild M."/>
            <person name="Beckmann B."/>
            <person name="Haas S.A."/>
            <person name="Koch B."/>
            <person name="Solovyev V."/>
            <person name="Busold C."/>
            <person name="Fellenberg K."/>
            <person name="Boutros M."/>
            <person name="Vingron M."/>
            <person name="Sauer F."/>
            <person name="Hoheisel J.D."/>
            <person name="Paro R."/>
        </authorList>
    </citation>
    <scope>NUCLEOTIDE SEQUENCE</scope>
</reference>
<gene>
    <name evidence="2" type="ORF">HDC02577</name>
</gene>
<dbReference type="OrthoDB" id="7883286at2759"/>
<proteinExistence type="predicted"/>
<sequence>MSKTNETCINGDIALEKEESLIDISSSSLEAQPNLSTSELETIVRNAVKQIPTPPNYVDVTVNSIANAILPKILNKYDTIEMKVENIQKSLDTYSRQAEAVDQDIAEIFLDLHTIYNRIEKLDKSGSKLCSAKKAILLRHVKKSEDLLNQSRHYLTNDPKELSAHLVGPPTEVPSIQKQHGNDIHLNRYKKYFMDAKRILNLDCN</sequence>
<dbReference type="ExpressionAtlas" id="Q6IHH3">
    <property type="expression patterns" value="baseline and differential"/>
</dbReference>
<dbReference type="AlphaFoldDB" id="Q6IHH3"/>
<evidence type="ECO:0000313" key="2">
    <source>
        <dbReference type="EMBL" id="DAA03642.1"/>
    </source>
</evidence>
<evidence type="ECO:0000256" key="1">
    <source>
        <dbReference type="SAM" id="Coils"/>
    </source>
</evidence>
<name>Q6IHH3_DROME</name>
<accession>Q6IHH3</accession>
<protein>
    <submittedName>
        <fullName evidence="2">HDC02577</fullName>
    </submittedName>
</protein>
<dbReference type="EMBL" id="BK003443">
    <property type="protein sequence ID" value="DAA03642.1"/>
    <property type="molecule type" value="Genomic_DNA"/>
</dbReference>
<dbReference type="HOGENOM" id="CLU_1483508_0_0_1"/>
<organism evidence="2">
    <name type="scientific">Drosophila melanogaster</name>
    <name type="common">Fruit fly</name>
    <dbReference type="NCBI Taxonomy" id="7227"/>
    <lineage>
        <taxon>Eukaryota</taxon>
        <taxon>Metazoa</taxon>
        <taxon>Ecdysozoa</taxon>
        <taxon>Arthropoda</taxon>
        <taxon>Hexapoda</taxon>
        <taxon>Insecta</taxon>
        <taxon>Pterygota</taxon>
        <taxon>Neoptera</taxon>
        <taxon>Endopterygota</taxon>
        <taxon>Diptera</taxon>
        <taxon>Brachycera</taxon>
        <taxon>Muscomorpha</taxon>
        <taxon>Ephydroidea</taxon>
        <taxon>Drosophilidae</taxon>
        <taxon>Drosophila</taxon>
        <taxon>Sophophora</taxon>
    </lineage>
</organism>
<keyword evidence="1" id="KW-0175">Coiled coil</keyword>
<feature type="coiled-coil region" evidence="1">
    <location>
        <begin position="77"/>
        <end position="104"/>
    </location>
</feature>